<feature type="region of interest" description="Disordered" evidence="1">
    <location>
        <begin position="1"/>
        <end position="39"/>
    </location>
</feature>
<dbReference type="PANTHER" id="PTHR11697:SF230">
    <property type="entry name" value="ZINC FINGER, MYM DOMAIN CONTAINING 1"/>
    <property type="match status" value="1"/>
</dbReference>
<accession>A0A8T0NYN7</accession>
<proteinExistence type="predicted"/>
<evidence type="ECO:0000256" key="1">
    <source>
        <dbReference type="SAM" id="MobiDB-lite"/>
    </source>
</evidence>
<gene>
    <name evidence="3" type="ORF">PVAP13_9KG453000</name>
</gene>
<feature type="compositionally biased region" description="Basic and acidic residues" evidence="1">
    <location>
        <begin position="28"/>
        <end position="39"/>
    </location>
</feature>
<dbReference type="OrthoDB" id="666146at2759"/>
<dbReference type="Proteomes" id="UP000823388">
    <property type="component" value="Chromosome 9K"/>
</dbReference>
<dbReference type="InterPro" id="IPR025398">
    <property type="entry name" value="DUF4371"/>
</dbReference>
<dbReference type="AlphaFoldDB" id="A0A8T0NYN7"/>
<dbReference type="InterPro" id="IPR055298">
    <property type="entry name" value="AtLOH3-like"/>
</dbReference>
<comment type="caution">
    <text evidence="3">The sequence shown here is derived from an EMBL/GenBank/DDBJ whole genome shotgun (WGS) entry which is preliminary data.</text>
</comment>
<dbReference type="Pfam" id="PF14291">
    <property type="entry name" value="DUF4371"/>
    <property type="match status" value="1"/>
</dbReference>
<reference evidence="3" key="1">
    <citation type="submission" date="2020-05" db="EMBL/GenBank/DDBJ databases">
        <title>WGS assembly of Panicum virgatum.</title>
        <authorList>
            <person name="Lovell J.T."/>
            <person name="Jenkins J."/>
            <person name="Shu S."/>
            <person name="Juenger T.E."/>
            <person name="Schmutz J."/>
        </authorList>
    </citation>
    <scope>NUCLEOTIDE SEQUENCE</scope>
    <source>
        <strain evidence="3">AP13</strain>
    </source>
</reference>
<keyword evidence="4" id="KW-1185">Reference proteome</keyword>
<evidence type="ECO:0000313" key="4">
    <source>
        <dbReference type="Proteomes" id="UP000823388"/>
    </source>
</evidence>
<feature type="domain" description="DUF4371" evidence="2">
    <location>
        <begin position="42"/>
        <end position="203"/>
    </location>
</feature>
<name>A0A8T0NYN7_PANVG</name>
<protein>
    <recommendedName>
        <fullName evidence="2">DUF4371 domain-containing protein</fullName>
    </recommendedName>
</protein>
<organism evidence="3 4">
    <name type="scientific">Panicum virgatum</name>
    <name type="common">Blackwell switchgrass</name>
    <dbReference type="NCBI Taxonomy" id="38727"/>
    <lineage>
        <taxon>Eukaryota</taxon>
        <taxon>Viridiplantae</taxon>
        <taxon>Streptophyta</taxon>
        <taxon>Embryophyta</taxon>
        <taxon>Tracheophyta</taxon>
        <taxon>Spermatophyta</taxon>
        <taxon>Magnoliopsida</taxon>
        <taxon>Liliopsida</taxon>
        <taxon>Poales</taxon>
        <taxon>Poaceae</taxon>
        <taxon>PACMAD clade</taxon>
        <taxon>Panicoideae</taxon>
        <taxon>Panicodae</taxon>
        <taxon>Paniceae</taxon>
        <taxon>Panicinae</taxon>
        <taxon>Panicum</taxon>
        <taxon>Panicum sect. Hiantes</taxon>
    </lineage>
</organism>
<evidence type="ECO:0000259" key="2">
    <source>
        <dbReference type="Pfam" id="PF14291"/>
    </source>
</evidence>
<dbReference type="EMBL" id="CM029053">
    <property type="protein sequence ID" value="KAG2551764.1"/>
    <property type="molecule type" value="Genomic_DNA"/>
</dbReference>
<sequence>MEELQQGPSRKRKGKSSDADADADDVVMEQRQESSSPKKVDIDRAVDLMRFVFREGMPFLDNGSGRCFAERMIVDMSGFMVNMLFQDPGISQRSGPRRMWTITPTLDKDIAHAFAKETRKGIACELQGDFYGVYVDVIYIPSKFMSCMVLFARYINGKGDVVERLLGIVPEPSAHGSSLKMAVGSMLSEAGLSLSKLRGQGYGLFGYSDEIFTELKTSITNKNALEYYVHPYVCQLHSSLVCSSHGQSDVSQLFQTVDALSNLIQDCPQFTEKVCALIQEGGVNLDNDLKKPGETRWGSYYEALVKFATYFDPICEALFFVRDVVKNNDQSYLAYKVLEGLSYDFAFGLLLMQDVLSITNELSLALDGKYVDAGNCMALLREVKRQLQVMRDEGWTSFLNKIGMFCSDNEIPMPNMGEKFDPRLRPRDEATTMTNLEHYHVDFFEKVINIHLNELDRRFSEQSSALFLLSSCLSPQNSFQAFDKENLIEYARLYQSEFSDNAIAALDLQLTAFIMDVRSDARFREMNAVSDLSVKMVETGKNTVYPLVYLLLKLALILPGTPATAKTASSALKFIDGTLMKEPCNQWISDCLLLFLQRDIFERVTNDAVIAVL</sequence>
<dbReference type="PANTHER" id="PTHR11697">
    <property type="entry name" value="GENERAL TRANSCRIPTION FACTOR 2-RELATED ZINC FINGER PROTEIN"/>
    <property type="match status" value="1"/>
</dbReference>
<evidence type="ECO:0000313" key="3">
    <source>
        <dbReference type="EMBL" id="KAG2551764.1"/>
    </source>
</evidence>